<keyword evidence="6" id="KW-1185">Reference proteome</keyword>
<dbReference type="Proteomes" id="UP000324585">
    <property type="component" value="Unassembled WGS sequence"/>
</dbReference>
<dbReference type="InterPro" id="IPR011989">
    <property type="entry name" value="ARM-like"/>
</dbReference>
<dbReference type="OMA" id="MCILLTN"/>
<dbReference type="InterPro" id="IPR016024">
    <property type="entry name" value="ARM-type_fold"/>
</dbReference>
<accession>A0A5J4YN99</accession>
<dbReference type="Gene3D" id="1.25.10.10">
    <property type="entry name" value="Leucine-rich Repeat Variant"/>
    <property type="match status" value="1"/>
</dbReference>
<comment type="similarity">
    <text evidence="1">Belongs to the HGH1 family.</text>
</comment>
<dbReference type="OrthoDB" id="338814at2759"/>
<evidence type="ECO:0000259" key="3">
    <source>
        <dbReference type="Pfam" id="PF04063"/>
    </source>
</evidence>
<dbReference type="InterPro" id="IPR007206">
    <property type="entry name" value="Protein_HGH1_C"/>
</dbReference>
<dbReference type="AlphaFoldDB" id="A0A5J4YN99"/>
<feature type="domain" description="Protein HGH1 N-terminal" evidence="3">
    <location>
        <begin position="118"/>
        <end position="273"/>
    </location>
</feature>
<name>A0A5J4YN99_PORPP</name>
<evidence type="ECO:0000313" key="6">
    <source>
        <dbReference type="Proteomes" id="UP000324585"/>
    </source>
</evidence>
<organism evidence="5 6">
    <name type="scientific">Porphyridium purpureum</name>
    <name type="common">Red alga</name>
    <name type="synonym">Porphyridium cruentum</name>
    <dbReference type="NCBI Taxonomy" id="35688"/>
    <lineage>
        <taxon>Eukaryota</taxon>
        <taxon>Rhodophyta</taxon>
        <taxon>Bangiophyceae</taxon>
        <taxon>Porphyridiales</taxon>
        <taxon>Porphyridiaceae</taxon>
        <taxon>Porphyridium</taxon>
    </lineage>
</organism>
<dbReference type="PANTHER" id="PTHR13387">
    <property type="entry name" value="PROTEIN HGH1 HOMOLOG"/>
    <property type="match status" value="1"/>
</dbReference>
<dbReference type="InterPro" id="IPR007205">
    <property type="entry name" value="Protein_HGH1_N"/>
</dbReference>
<feature type="domain" description="Protein HGH1 C-terminal" evidence="4">
    <location>
        <begin position="320"/>
        <end position="364"/>
    </location>
</feature>
<comment type="caution">
    <text evidence="5">The sequence shown here is derived from an EMBL/GenBank/DDBJ whole genome shotgun (WGS) entry which is preliminary data.</text>
</comment>
<evidence type="ECO:0000259" key="4">
    <source>
        <dbReference type="Pfam" id="PF04064"/>
    </source>
</evidence>
<dbReference type="SUPFAM" id="SSF48371">
    <property type="entry name" value="ARM repeat"/>
    <property type="match status" value="1"/>
</dbReference>
<protein>
    <recommendedName>
        <fullName evidence="2">Protein HGH1 homolog</fullName>
    </recommendedName>
</protein>
<dbReference type="EMBL" id="VRMN01000008">
    <property type="protein sequence ID" value="KAA8492738.1"/>
    <property type="molecule type" value="Genomic_DNA"/>
</dbReference>
<evidence type="ECO:0000256" key="2">
    <source>
        <dbReference type="ARBA" id="ARBA00014076"/>
    </source>
</evidence>
<sequence length="387" mass="42216">MAHEVVGLLPDIVELLGNARADIRGGAATVVAGYSGSEDARRALYGDGPTVLADSDKLLESLMRLLDDTEVMVSRSAYSALINFAIEERAAGHVVKHGLVDAMVAQLADKEKRIVRVLDSLRCSVIANLTRHALGAKGAMHVGAWAPNMANKSKFASVLAQGRIVQVFDAYNLQDRWSGDASDLDPFESYYMFMANLATVEEGRTLYTDNEMYVVREACKVLLSTKSTSRKLGMALLLRNVLLDTAVHERLVDSAAGDGEDVLCACLIPLLTRSHACQRPIEAEELQDAPQKIRDAFSAPVSAPNTYESCADIRLALAEALLALCKSRMGRELLRSKASYPILRCAHAIETNSEVEDVIHHVVDRTALVDEEKGHASIQEVEDELEQ</sequence>
<gene>
    <name evidence="5" type="ORF">FVE85_9010</name>
</gene>
<evidence type="ECO:0000313" key="5">
    <source>
        <dbReference type="EMBL" id="KAA8492738.1"/>
    </source>
</evidence>
<evidence type="ECO:0000256" key="1">
    <source>
        <dbReference type="ARBA" id="ARBA00006712"/>
    </source>
</evidence>
<reference evidence="6" key="1">
    <citation type="journal article" date="2019" name="Nat. Commun.">
        <title>Expansion of phycobilisome linker gene families in mesophilic red algae.</title>
        <authorList>
            <person name="Lee J."/>
            <person name="Kim D."/>
            <person name="Bhattacharya D."/>
            <person name="Yoon H.S."/>
        </authorList>
    </citation>
    <scope>NUCLEOTIDE SEQUENCE [LARGE SCALE GENOMIC DNA]</scope>
    <source>
        <strain evidence="6">CCMP 1328</strain>
    </source>
</reference>
<dbReference type="InterPro" id="IPR039717">
    <property type="entry name" value="Hgh1"/>
</dbReference>
<dbReference type="Pfam" id="PF04064">
    <property type="entry name" value="DUF384"/>
    <property type="match status" value="1"/>
</dbReference>
<proteinExistence type="inferred from homology"/>
<dbReference type="PANTHER" id="PTHR13387:SF9">
    <property type="entry name" value="PROTEIN HGH1 HOMOLOG"/>
    <property type="match status" value="1"/>
</dbReference>
<dbReference type="Pfam" id="PF04063">
    <property type="entry name" value="DUF383"/>
    <property type="match status" value="1"/>
</dbReference>